<evidence type="ECO:0000256" key="9">
    <source>
        <dbReference type="SAM" id="MobiDB-lite"/>
    </source>
</evidence>
<dbReference type="InterPro" id="IPR008728">
    <property type="entry name" value="Elongator_complex_protein_4"/>
</dbReference>
<evidence type="ECO:0000256" key="1">
    <source>
        <dbReference type="ARBA" id="ARBA00004123"/>
    </source>
</evidence>
<gene>
    <name evidence="10" type="ORF">BOX15_Mlig018002g6</name>
</gene>
<sequence>ISRPRPRVPGGRPVCGQQQQQQKQQQLVAQNQQATVTSCGVAALDALIGGGLAVGGLCVVDEDATGAYAGVLSRYFLAQSLLDGHHVMLVAANQAHSEYLLANLPDLEEGTKSQQQQQQQQPAGGIGDSGAGNDDGLAIAWRYMNAPQFEERHSLDKSTTGAKSFDLSKKLDLTKLEEAGSLRLNVLHLDEFGSFPANASLALDQIRQRLVDGGPEFRYPDRPTEDTQSLLKVVIPGFASPLWGRLDNESDALRCLYSLRDLCAKHLCTVWLTVPDCLRLQRPILSDRMRHLVDYCLRLDSLQVAGGRRRAANPLYRDLHGLLSLAKLPCLPGSAAPVARPDTLEFGFRVRRKNFLIQRLHLPPDISETASRVSKSVPQPTCGTSAQGTPLDF</sequence>
<keyword evidence="11" id="KW-1185">Reference proteome</keyword>
<comment type="subcellular location">
    <subcellularLocation>
        <location evidence="2">Cytoplasm</location>
    </subcellularLocation>
    <subcellularLocation>
        <location evidence="1">Nucleus</location>
    </subcellularLocation>
</comment>
<dbReference type="Gene3D" id="3.40.50.300">
    <property type="entry name" value="P-loop containing nucleotide triphosphate hydrolases"/>
    <property type="match status" value="1"/>
</dbReference>
<evidence type="ECO:0000256" key="2">
    <source>
        <dbReference type="ARBA" id="ARBA00004496"/>
    </source>
</evidence>
<evidence type="ECO:0000256" key="4">
    <source>
        <dbReference type="ARBA" id="ARBA00007573"/>
    </source>
</evidence>
<dbReference type="InterPro" id="IPR027417">
    <property type="entry name" value="P-loop_NTPase"/>
</dbReference>
<dbReference type="Pfam" id="PF05625">
    <property type="entry name" value="PAXNEB"/>
    <property type="match status" value="1"/>
</dbReference>
<dbReference type="UniPathway" id="UPA00988"/>
<dbReference type="GO" id="GO:0008023">
    <property type="term" value="C:transcription elongation factor complex"/>
    <property type="evidence" value="ECO:0007669"/>
    <property type="project" value="TreeGrafter"/>
</dbReference>
<evidence type="ECO:0000256" key="3">
    <source>
        <dbReference type="ARBA" id="ARBA00005043"/>
    </source>
</evidence>
<dbReference type="EMBL" id="NIVC01003296">
    <property type="protein sequence ID" value="PAA52120.1"/>
    <property type="molecule type" value="Genomic_DNA"/>
</dbReference>
<comment type="pathway">
    <text evidence="3">tRNA modification; 5-methoxycarbonylmethyl-2-thiouridine-tRNA biosynthesis.</text>
</comment>
<comment type="caution">
    <text evidence="10">The sequence shown here is derived from an EMBL/GenBank/DDBJ whole genome shotgun (WGS) entry which is preliminary data.</text>
</comment>
<keyword evidence="6" id="KW-0963">Cytoplasm</keyword>
<feature type="region of interest" description="Disordered" evidence="9">
    <location>
        <begin position="369"/>
        <end position="393"/>
    </location>
</feature>
<name>A0A267DS50_9PLAT</name>
<dbReference type="OrthoDB" id="289162at2759"/>
<evidence type="ECO:0000313" key="11">
    <source>
        <dbReference type="Proteomes" id="UP000215902"/>
    </source>
</evidence>
<dbReference type="GO" id="GO:0005737">
    <property type="term" value="C:cytoplasm"/>
    <property type="evidence" value="ECO:0007669"/>
    <property type="project" value="UniProtKB-SubCell"/>
</dbReference>
<organism evidence="10 11">
    <name type="scientific">Macrostomum lignano</name>
    <dbReference type="NCBI Taxonomy" id="282301"/>
    <lineage>
        <taxon>Eukaryota</taxon>
        <taxon>Metazoa</taxon>
        <taxon>Spiralia</taxon>
        <taxon>Lophotrochozoa</taxon>
        <taxon>Platyhelminthes</taxon>
        <taxon>Rhabditophora</taxon>
        <taxon>Macrostomorpha</taxon>
        <taxon>Macrostomida</taxon>
        <taxon>Macrostomidae</taxon>
        <taxon>Macrostomum</taxon>
    </lineage>
</organism>
<dbReference type="AlphaFoldDB" id="A0A267DS50"/>
<keyword evidence="8" id="KW-0539">Nucleus</keyword>
<evidence type="ECO:0000313" key="10">
    <source>
        <dbReference type="EMBL" id="PAA52120.1"/>
    </source>
</evidence>
<feature type="non-terminal residue" evidence="10">
    <location>
        <position position="1"/>
    </location>
</feature>
<dbReference type="GO" id="GO:0002098">
    <property type="term" value="P:tRNA wobble uridine modification"/>
    <property type="evidence" value="ECO:0007669"/>
    <property type="project" value="InterPro"/>
</dbReference>
<feature type="region of interest" description="Disordered" evidence="9">
    <location>
        <begin position="109"/>
        <end position="130"/>
    </location>
</feature>
<dbReference type="GO" id="GO:0033588">
    <property type="term" value="C:elongator holoenzyme complex"/>
    <property type="evidence" value="ECO:0007669"/>
    <property type="project" value="InterPro"/>
</dbReference>
<accession>A0A267DS50</accession>
<reference evidence="10 11" key="1">
    <citation type="submission" date="2017-06" db="EMBL/GenBank/DDBJ databases">
        <title>A platform for efficient transgenesis in Macrostomum lignano, a flatworm model organism for stem cell research.</title>
        <authorList>
            <person name="Berezikov E."/>
        </authorList>
    </citation>
    <scope>NUCLEOTIDE SEQUENCE [LARGE SCALE GENOMIC DNA]</scope>
    <source>
        <strain evidence="10">DV1</strain>
        <tissue evidence="10">Whole organism</tissue>
    </source>
</reference>
<evidence type="ECO:0000256" key="8">
    <source>
        <dbReference type="ARBA" id="ARBA00023242"/>
    </source>
</evidence>
<proteinExistence type="inferred from homology"/>
<dbReference type="PANTHER" id="PTHR12896:SF1">
    <property type="entry name" value="ELONGATOR COMPLEX PROTEIN 4"/>
    <property type="match status" value="1"/>
</dbReference>
<dbReference type="PANTHER" id="PTHR12896">
    <property type="entry name" value="PAX6 NEIGHBOR PROTEIN PAXNEB"/>
    <property type="match status" value="1"/>
</dbReference>
<dbReference type="CDD" id="cd19494">
    <property type="entry name" value="Elp4"/>
    <property type="match status" value="1"/>
</dbReference>
<protein>
    <recommendedName>
        <fullName evidence="5">Elongator complex protein 4</fullName>
    </recommendedName>
</protein>
<evidence type="ECO:0000256" key="5">
    <source>
        <dbReference type="ARBA" id="ARBA00020265"/>
    </source>
</evidence>
<dbReference type="Proteomes" id="UP000215902">
    <property type="component" value="Unassembled WGS sequence"/>
</dbReference>
<comment type="similarity">
    <text evidence="4">Belongs to the ELP4 family.</text>
</comment>
<evidence type="ECO:0000256" key="7">
    <source>
        <dbReference type="ARBA" id="ARBA00022694"/>
    </source>
</evidence>
<evidence type="ECO:0000256" key="6">
    <source>
        <dbReference type="ARBA" id="ARBA00022490"/>
    </source>
</evidence>
<dbReference type="STRING" id="282301.A0A267DS50"/>
<keyword evidence="7" id="KW-0819">tRNA processing</keyword>